<dbReference type="InterPro" id="IPR001375">
    <property type="entry name" value="Peptidase_S9_cat"/>
</dbReference>
<keyword evidence="5" id="KW-1185">Reference proteome</keyword>
<dbReference type="GO" id="GO:0004177">
    <property type="term" value="F:aminopeptidase activity"/>
    <property type="evidence" value="ECO:0007669"/>
    <property type="project" value="UniProtKB-KW"/>
</dbReference>
<keyword evidence="4" id="KW-0645">Protease</keyword>
<protein>
    <submittedName>
        <fullName evidence="4">Dipeptidyl aminopeptidase/acylaminoacyl peptidase</fullName>
    </submittedName>
</protein>
<feature type="signal peptide" evidence="2">
    <location>
        <begin position="1"/>
        <end position="23"/>
    </location>
</feature>
<evidence type="ECO:0000256" key="2">
    <source>
        <dbReference type="SAM" id="SignalP"/>
    </source>
</evidence>
<accession>A0A4R7EN34</accession>
<evidence type="ECO:0000259" key="3">
    <source>
        <dbReference type="Pfam" id="PF00326"/>
    </source>
</evidence>
<reference evidence="4 5" key="1">
    <citation type="submission" date="2019-03" db="EMBL/GenBank/DDBJ databases">
        <title>Genomic Encyclopedia of Archaeal and Bacterial Type Strains, Phase II (KMG-II): from individual species to whole genera.</title>
        <authorList>
            <person name="Goeker M."/>
        </authorList>
    </citation>
    <scope>NUCLEOTIDE SEQUENCE [LARGE SCALE GENOMIC DNA]</scope>
    <source>
        <strain evidence="4 5">DSM 28213</strain>
    </source>
</reference>
<dbReference type="SUPFAM" id="SSF82171">
    <property type="entry name" value="DPP6 N-terminal domain-like"/>
    <property type="match status" value="1"/>
</dbReference>
<organism evidence="4 5">
    <name type="scientific">Myroides indicus</name>
    <dbReference type="NCBI Taxonomy" id="1323422"/>
    <lineage>
        <taxon>Bacteria</taxon>
        <taxon>Pseudomonadati</taxon>
        <taxon>Bacteroidota</taxon>
        <taxon>Flavobacteriia</taxon>
        <taxon>Flavobacteriales</taxon>
        <taxon>Flavobacteriaceae</taxon>
        <taxon>Myroides</taxon>
    </lineage>
</organism>
<proteinExistence type="predicted"/>
<keyword evidence="1" id="KW-0378">Hydrolase</keyword>
<dbReference type="PANTHER" id="PTHR42776:SF27">
    <property type="entry name" value="DIPEPTIDYL PEPTIDASE FAMILY MEMBER 6"/>
    <property type="match status" value="1"/>
</dbReference>
<sequence>MKVTKICLILSCFFIFCYSYSNTINDSIVISPHWNKLYSYLMSEKGTWVVTLRVSENANNKINITNTVTNKNIVLDNLTNIEFLTENSIVAKLKSQFILLDLQTEKQVIIPHVSEFKILNNIICLRDTSGTLALVEVNKGKLNQLLKIDNVVYHSISQDSKKLMFVTLKDSYSVFQLNITDLTTIEVEKLPSMIENIKWSNDGNYTYIKTVDSKLFLLDLNKNKLQEITLRHTNAEYRDIIFMPDNKIFISYVKKRPKTESFIDYVEIWNTKDNNLEFKRNNTIINPEDAEWCVYDIKNKNLNYLNKSHSGFFYNIANSNTLMAVDQIKYKDYTHFTPDISIELFNIQDQSKKFVIERLSNSSNNLSYSPEGTYISYKINNRWNFLNTKSLKTIAINNLEDQQTLVWDNNNQENAYITAKSNIYKISLINGKVSRLTNFSDDIDIQILNIHKEYTNLTSLKYISNKDSLLIKTINKENNYNGLYILHSGKLKVLVEPSSNRIDNVLWNTDYTSVSYTEENYNLPPTLKIFNQGTTRILQESNIPTNLYNWRKQKIINYKNKFNRPLKGVLYYPKNYIEGKKYPMITHIYQIQSDKSNFFEMPNIKSSFNFPLYIENDYFVFFPDTYISDEGPGISALDCINSAISSVLEKEEAINKDKLGIIGNSFGGYETNFIVTQTNLFKAAVSGVAVSSLIWDYFSYSYNYSKPLYWQYENGQLDMRKSFSEDPDKYLNNSPILYAHQVQTPLLSWTGLEDYNVHWEQTRHFFTALKRYDKKHIALFYKGEGHAITDPKKAKDLFLRIKNWFDYYLKGDNSALWITKSENAFTSQTY</sequence>
<dbReference type="OrthoDB" id="9812921at2"/>
<keyword evidence="2" id="KW-0732">Signal</keyword>
<dbReference type="InterPro" id="IPR029058">
    <property type="entry name" value="AB_hydrolase_fold"/>
</dbReference>
<dbReference type="PANTHER" id="PTHR42776">
    <property type="entry name" value="SERINE PEPTIDASE S9 FAMILY MEMBER"/>
    <property type="match status" value="1"/>
</dbReference>
<dbReference type="InterPro" id="IPR015943">
    <property type="entry name" value="WD40/YVTN_repeat-like_dom_sf"/>
</dbReference>
<gene>
    <name evidence="4" type="ORF">C8P70_13116</name>
</gene>
<dbReference type="AlphaFoldDB" id="A0A4R7EN34"/>
<dbReference type="Gene3D" id="2.130.10.10">
    <property type="entry name" value="YVTN repeat-like/Quinoprotein amine dehydrogenase"/>
    <property type="match status" value="1"/>
</dbReference>
<dbReference type="Proteomes" id="UP000295215">
    <property type="component" value="Unassembled WGS sequence"/>
</dbReference>
<dbReference type="EMBL" id="SOAG01000031">
    <property type="protein sequence ID" value="TDS52425.1"/>
    <property type="molecule type" value="Genomic_DNA"/>
</dbReference>
<evidence type="ECO:0000313" key="4">
    <source>
        <dbReference type="EMBL" id="TDS52425.1"/>
    </source>
</evidence>
<dbReference type="GO" id="GO:0006508">
    <property type="term" value="P:proteolysis"/>
    <property type="evidence" value="ECO:0007669"/>
    <property type="project" value="InterPro"/>
</dbReference>
<evidence type="ECO:0000256" key="1">
    <source>
        <dbReference type="ARBA" id="ARBA00022801"/>
    </source>
</evidence>
<dbReference type="SUPFAM" id="SSF53474">
    <property type="entry name" value="alpha/beta-Hydrolases"/>
    <property type="match status" value="1"/>
</dbReference>
<dbReference type="Gene3D" id="3.40.50.1820">
    <property type="entry name" value="alpha/beta hydrolase"/>
    <property type="match status" value="1"/>
</dbReference>
<dbReference type="Pfam" id="PF00326">
    <property type="entry name" value="Peptidase_S9"/>
    <property type="match status" value="1"/>
</dbReference>
<dbReference type="GO" id="GO:0004252">
    <property type="term" value="F:serine-type endopeptidase activity"/>
    <property type="evidence" value="ECO:0007669"/>
    <property type="project" value="TreeGrafter"/>
</dbReference>
<comment type="caution">
    <text evidence="4">The sequence shown here is derived from an EMBL/GenBank/DDBJ whole genome shotgun (WGS) entry which is preliminary data.</text>
</comment>
<keyword evidence="4" id="KW-0031">Aminopeptidase</keyword>
<name>A0A4R7EN34_9FLAO</name>
<feature type="domain" description="Peptidase S9 prolyl oligopeptidase catalytic" evidence="3">
    <location>
        <begin position="646"/>
        <end position="811"/>
    </location>
</feature>
<evidence type="ECO:0000313" key="5">
    <source>
        <dbReference type="Proteomes" id="UP000295215"/>
    </source>
</evidence>
<feature type="chain" id="PRO_5020502913" evidence="2">
    <location>
        <begin position="24"/>
        <end position="830"/>
    </location>
</feature>